<keyword evidence="5" id="KW-0808">Transferase</keyword>
<dbReference type="SUPFAM" id="SSF57850">
    <property type="entry name" value="RING/U-box"/>
    <property type="match status" value="3"/>
</dbReference>
<dbReference type="GO" id="GO:0008270">
    <property type="term" value="F:zinc ion binding"/>
    <property type="evidence" value="ECO:0007669"/>
    <property type="project" value="UniProtKB-KW"/>
</dbReference>
<dbReference type="OrthoDB" id="1431934at2759"/>
<dbReference type="InterPro" id="IPR002867">
    <property type="entry name" value="IBR_dom"/>
</dbReference>
<evidence type="ECO:0000259" key="18">
    <source>
        <dbReference type="PROSITE" id="PS50089"/>
    </source>
</evidence>
<evidence type="ECO:0000259" key="19">
    <source>
        <dbReference type="PROSITE" id="PS51873"/>
    </source>
</evidence>
<evidence type="ECO:0000256" key="14">
    <source>
        <dbReference type="ARBA" id="ARBA00061087"/>
    </source>
</evidence>
<comment type="similarity">
    <text evidence="14">Belongs to the RBR family. RNF19 subfamily.</text>
</comment>
<feature type="compositionally biased region" description="Low complexity" evidence="16">
    <location>
        <begin position="49"/>
        <end position="61"/>
    </location>
</feature>
<gene>
    <name evidence="20" type="ORF">chiPu_0002626</name>
</gene>
<dbReference type="GO" id="GO:0016567">
    <property type="term" value="P:protein ubiquitination"/>
    <property type="evidence" value="ECO:0007669"/>
    <property type="project" value="InterPro"/>
</dbReference>
<evidence type="ECO:0000256" key="4">
    <source>
        <dbReference type="ARBA" id="ARBA00012251"/>
    </source>
</evidence>
<dbReference type="EC" id="2.3.2.31" evidence="4"/>
<comment type="subcellular location">
    <subcellularLocation>
        <location evidence="2">Membrane</location>
        <topology evidence="2">Multi-pass membrane protein</topology>
    </subcellularLocation>
</comment>
<dbReference type="InterPro" id="IPR031127">
    <property type="entry name" value="E3_UB_ligase_RBR"/>
</dbReference>
<dbReference type="Proteomes" id="UP000287033">
    <property type="component" value="Unassembled WGS sequence"/>
</dbReference>
<dbReference type="Pfam" id="PF01485">
    <property type="entry name" value="IBR"/>
    <property type="match status" value="2"/>
</dbReference>
<dbReference type="CDD" id="cd20355">
    <property type="entry name" value="Rcat_RBR_RNF19"/>
    <property type="match status" value="1"/>
</dbReference>
<comment type="catalytic activity">
    <reaction evidence="1">
        <text>[E2 ubiquitin-conjugating enzyme]-S-ubiquitinyl-L-cysteine + [acceptor protein]-L-lysine = [E2 ubiquitin-conjugating enzyme]-L-cysteine + [acceptor protein]-N(6)-ubiquitinyl-L-lysine.</text>
        <dbReference type="EC" id="2.3.2.31"/>
    </reaction>
</comment>
<evidence type="ECO:0000256" key="7">
    <source>
        <dbReference type="ARBA" id="ARBA00022723"/>
    </source>
</evidence>
<evidence type="ECO:0000256" key="8">
    <source>
        <dbReference type="ARBA" id="ARBA00022737"/>
    </source>
</evidence>
<keyword evidence="8" id="KW-0677">Repeat</keyword>
<feature type="region of interest" description="Disordered" evidence="16">
    <location>
        <begin position="416"/>
        <end position="443"/>
    </location>
</feature>
<dbReference type="GO" id="GO:0016020">
    <property type="term" value="C:membrane"/>
    <property type="evidence" value="ECO:0007669"/>
    <property type="project" value="UniProtKB-SubCell"/>
</dbReference>
<evidence type="ECO:0000256" key="2">
    <source>
        <dbReference type="ARBA" id="ARBA00004141"/>
    </source>
</evidence>
<feature type="domain" description="RING-type" evidence="19">
    <location>
        <begin position="65"/>
        <end position="287"/>
    </location>
</feature>
<feature type="compositionally biased region" description="Basic and acidic residues" evidence="16">
    <location>
        <begin position="489"/>
        <end position="502"/>
    </location>
</feature>
<keyword evidence="12 17" id="KW-1133">Transmembrane helix</keyword>
<keyword evidence="9 15" id="KW-0863">Zinc-finger</keyword>
<keyword evidence="13 17" id="KW-0472">Membrane</keyword>
<evidence type="ECO:0000256" key="12">
    <source>
        <dbReference type="ARBA" id="ARBA00022989"/>
    </source>
</evidence>
<dbReference type="InterPro" id="IPR001841">
    <property type="entry name" value="Znf_RING"/>
</dbReference>
<comment type="pathway">
    <text evidence="3">Protein modification; protein ubiquitination.</text>
</comment>
<evidence type="ECO:0000313" key="21">
    <source>
        <dbReference type="Proteomes" id="UP000287033"/>
    </source>
</evidence>
<evidence type="ECO:0000256" key="1">
    <source>
        <dbReference type="ARBA" id="ARBA00001798"/>
    </source>
</evidence>
<dbReference type="FunFam" id="1.20.120.1750:FF:000001">
    <property type="entry name" value="RBR-type E3 ubiquitin transferase"/>
    <property type="match status" value="1"/>
</dbReference>
<evidence type="ECO:0000256" key="3">
    <source>
        <dbReference type="ARBA" id="ARBA00004906"/>
    </source>
</evidence>
<proteinExistence type="inferred from homology"/>
<dbReference type="SMART" id="SM00647">
    <property type="entry name" value="IBR"/>
    <property type="match status" value="2"/>
</dbReference>
<evidence type="ECO:0000256" key="13">
    <source>
        <dbReference type="ARBA" id="ARBA00023136"/>
    </source>
</evidence>
<feature type="region of interest" description="Disordered" evidence="16">
    <location>
        <begin position="26"/>
        <end position="61"/>
    </location>
</feature>
<feature type="transmembrane region" description="Helical" evidence="17">
    <location>
        <begin position="350"/>
        <end position="383"/>
    </location>
</feature>
<keyword evidence="11" id="KW-0862">Zinc</keyword>
<comment type="caution">
    <text evidence="20">The sequence shown here is derived from an EMBL/GenBank/DDBJ whole genome shotgun (WGS) entry which is preliminary data.</text>
</comment>
<keyword evidence="21" id="KW-1185">Reference proteome</keyword>
<reference evidence="20 21" key="1">
    <citation type="journal article" date="2018" name="Nat. Ecol. Evol.">
        <title>Shark genomes provide insights into elasmobranch evolution and the origin of vertebrates.</title>
        <authorList>
            <person name="Hara Y"/>
            <person name="Yamaguchi K"/>
            <person name="Onimaru K"/>
            <person name="Kadota M"/>
            <person name="Koyanagi M"/>
            <person name="Keeley SD"/>
            <person name="Tatsumi K"/>
            <person name="Tanaka K"/>
            <person name="Motone F"/>
            <person name="Kageyama Y"/>
            <person name="Nozu R"/>
            <person name="Adachi N"/>
            <person name="Nishimura O"/>
            <person name="Nakagawa R"/>
            <person name="Tanegashima C"/>
            <person name="Kiyatake I"/>
            <person name="Matsumoto R"/>
            <person name="Murakumo K"/>
            <person name="Nishida K"/>
            <person name="Terakita A"/>
            <person name="Kuratani S"/>
            <person name="Sato K"/>
            <person name="Hyodo S Kuraku.S."/>
        </authorList>
    </citation>
    <scope>NUCLEOTIDE SEQUENCE [LARGE SCALE GENOMIC DNA]</scope>
</reference>
<dbReference type="Gene3D" id="3.30.40.10">
    <property type="entry name" value="Zinc/RING finger domain, C3HC4 (zinc finger)"/>
    <property type="match status" value="1"/>
</dbReference>
<dbReference type="SMART" id="SM00184">
    <property type="entry name" value="RING"/>
    <property type="match status" value="1"/>
</dbReference>
<keyword evidence="7" id="KW-0479">Metal-binding</keyword>
<feature type="compositionally biased region" description="Basic and acidic residues" evidence="16">
    <location>
        <begin position="36"/>
        <end position="48"/>
    </location>
</feature>
<dbReference type="CDD" id="cd16775">
    <property type="entry name" value="RING-HC_RBR_RNF19A"/>
    <property type="match status" value="1"/>
</dbReference>
<dbReference type="STRING" id="137246.A0A401S1G9"/>
<dbReference type="InterPro" id="IPR013083">
    <property type="entry name" value="Znf_RING/FYVE/PHD"/>
</dbReference>
<protein>
    <recommendedName>
        <fullName evidence="4">RBR-type E3 ubiquitin transferase</fullName>
        <ecNumber evidence="4">2.3.2.31</ecNumber>
    </recommendedName>
</protein>
<dbReference type="PROSITE" id="PS51873">
    <property type="entry name" value="TRIAD"/>
    <property type="match status" value="1"/>
</dbReference>
<name>A0A401S1G9_CHIPU</name>
<keyword evidence="10" id="KW-0833">Ubl conjugation pathway</keyword>
<feature type="region of interest" description="Disordered" evidence="16">
    <location>
        <begin position="489"/>
        <end position="509"/>
    </location>
</feature>
<accession>A0A401S1G9</accession>
<dbReference type="InterPro" id="IPR044066">
    <property type="entry name" value="TRIAD_supradom"/>
</dbReference>
<dbReference type="OMA" id="HYMSPTG"/>
<evidence type="ECO:0000256" key="17">
    <source>
        <dbReference type="SAM" id="Phobius"/>
    </source>
</evidence>
<dbReference type="CDD" id="cd20338">
    <property type="entry name" value="BRcat_RBR_RNF19"/>
    <property type="match status" value="1"/>
</dbReference>
<dbReference type="Gene3D" id="1.20.120.1750">
    <property type="match status" value="1"/>
</dbReference>
<evidence type="ECO:0000256" key="9">
    <source>
        <dbReference type="ARBA" id="ARBA00022771"/>
    </source>
</evidence>
<feature type="compositionally biased region" description="Polar residues" evidence="16">
    <location>
        <begin position="427"/>
        <end position="443"/>
    </location>
</feature>
<evidence type="ECO:0000313" key="20">
    <source>
        <dbReference type="EMBL" id="GCC24226.1"/>
    </source>
</evidence>
<keyword evidence="6 17" id="KW-0812">Transmembrane</keyword>
<feature type="transmembrane region" description="Helical" evidence="17">
    <location>
        <begin position="297"/>
        <end position="330"/>
    </location>
</feature>
<dbReference type="GO" id="GO:0061630">
    <property type="term" value="F:ubiquitin protein ligase activity"/>
    <property type="evidence" value="ECO:0007669"/>
    <property type="project" value="UniProtKB-EC"/>
</dbReference>
<evidence type="ECO:0000256" key="5">
    <source>
        <dbReference type="ARBA" id="ARBA00022679"/>
    </source>
</evidence>
<dbReference type="FunFam" id="2.20.25.20:FF:000004">
    <property type="entry name" value="RBR-type E3 ubiquitin transferase"/>
    <property type="match status" value="1"/>
</dbReference>
<organism evidence="20 21">
    <name type="scientific">Chiloscyllium punctatum</name>
    <name type="common">Brownbanded bambooshark</name>
    <name type="synonym">Hemiscyllium punctatum</name>
    <dbReference type="NCBI Taxonomy" id="137246"/>
    <lineage>
        <taxon>Eukaryota</taxon>
        <taxon>Metazoa</taxon>
        <taxon>Chordata</taxon>
        <taxon>Craniata</taxon>
        <taxon>Vertebrata</taxon>
        <taxon>Chondrichthyes</taxon>
        <taxon>Elasmobranchii</taxon>
        <taxon>Galeomorphii</taxon>
        <taxon>Galeoidea</taxon>
        <taxon>Orectolobiformes</taxon>
        <taxon>Hemiscylliidae</taxon>
        <taxon>Chiloscyllium</taxon>
    </lineage>
</organism>
<dbReference type="AlphaFoldDB" id="A0A401S1G9"/>
<dbReference type="PANTHER" id="PTHR11685">
    <property type="entry name" value="RBR FAMILY RING FINGER AND IBR DOMAIN-CONTAINING"/>
    <property type="match status" value="1"/>
</dbReference>
<evidence type="ECO:0000256" key="15">
    <source>
        <dbReference type="PROSITE-ProRule" id="PRU00175"/>
    </source>
</evidence>
<evidence type="ECO:0000256" key="6">
    <source>
        <dbReference type="ARBA" id="ARBA00022692"/>
    </source>
</evidence>
<evidence type="ECO:0000256" key="10">
    <source>
        <dbReference type="ARBA" id="ARBA00022786"/>
    </source>
</evidence>
<evidence type="ECO:0000256" key="16">
    <source>
        <dbReference type="SAM" id="MobiDB-lite"/>
    </source>
</evidence>
<sequence>MRRPNKHRQLQFFSLFSRKPKSKSKLEMSTVAVEGTHAKTENQDEKKMSSTNRTTHSSSNEQLLGTLECPLCLLSQPRSRFPEITSCHHRSCLDCLQQYLKIEITESRVNVACPECSELFHPSDIRMILNNGALMEKYEEFMLRRYLASDPDARWCPAPDCSYGVIASGCATCPKLTCERSGCATEFCYHCKQLWHPDQTCSEARKQRDVFVAGIEKHSTSLIHSEESDNAEEIKPCPRCGAFILKMNDGSCNRMTCAVCGCQFCWLCMKEITDLHYLSPSGCTFWGKKPWSRKKKILWQVGMLVGAPIGITLIAGIAVPVMMVGLPIYVGRKIYNRCESNKISKHRRRLAVAGGVVLSIIVSPVLAAVTVGIGVPVMLAYVYGVVPVSLCRSDWCGVTTGNGKGVKIEIDEDAASVNEPRPRLHNHSISGSSVQEVTSGLSASGSNLDRAGVKLENDQSASNVALAGSMLSAEQDSSNREGKNIEVHVDIETEPGGAKDRSSSSYLSVHSLSMESPNCSRELLCGTSPNTERISIQTFYRLSNPQDSQTF</sequence>
<dbReference type="EMBL" id="BEZZ01000050">
    <property type="protein sequence ID" value="GCC24226.1"/>
    <property type="molecule type" value="Genomic_DNA"/>
</dbReference>
<dbReference type="PROSITE" id="PS50089">
    <property type="entry name" value="ZF_RING_2"/>
    <property type="match status" value="1"/>
</dbReference>
<dbReference type="Gene3D" id="2.20.25.20">
    <property type="match status" value="1"/>
</dbReference>
<dbReference type="FunFam" id="3.30.40.10:FF:000052">
    <property type="entry name" value="RBR-type E3 ubiquitin transferase"/>
    <property type="match status" value="1"/>
</dbReference>
<evidence type="ECO:0000256" key="11">
    <source>
        <dbReference type="ARBA" id="ARBA00022833"/>
    </source>
</evidence>
<feature type="domain" description="RING-type" evidence="18">
    <location>
        <begin position="69"/>
        <end position="117"/>
    </location>
</feature>